<evidence type="ECO:0000256" key="12">
    <source>
        <dbReference type="RuleBase" id="RU361210"/>
    </source>
</evidence>
<dbReference type="InterPro" id="IPR001854">
    <property type="entry name" value="Ribosomal_uL29"/>
</dbReference>
<dbReference type="GO" id="GO:0006412">
    <property type="term" value="P:translation"/>
    <property type="evidence" value="ECO:0007669"/>
    <property type="project" value="InterPro"/>
</dbReference>
<dbReference type="PROSITE" id="PS00579">
    <property type="entry name" value="RIBOSOMAL_L29"/>
    <property type="match status" value="1"/>
</dbReference>
<dbReference type="EMBL" id="CAKM01000202">
    <property type="protein sequence ID" value="CCJ29631.1"/>
    <property type="molecule type" value="Genomic_DNA"/>
</dbReference>
<dbReference type="InParanoid" id="L0PB48"/>
<evidence type="ECO:0000313" key="15">
    <source>
        <dbReference type="Proteomes" id="UP000010422"/>
    </source>
</evidence>
<dbReference type="InterPro" id="IPR037218">
    <property type="entry name" value="PTPA_sf"/>
</dbReference>
<dbReference type="SUPFAM" id="SSF140984">
    <property type="entry name" value="PTPA-like"/>
    <property type="match status" value="1"/>
</dbReference>
<organism evidence="15">
    <name type="scientific">Pneumocystis jirovecii</name>
    <name type="common">Human pneumocystis pneumonia agent</name>
    <dbReference type="NCBI Taxonomy" id="42068"/>
    <lineage>
        <taxon>Eukaryota</taxon>
        <taxon>Fungi</taxon>
        <taxon>Dikarya</taxon>
        <taxon>Ascomycota</taxon>
        <taxon>Taphrinomycotina</taxon>
        <taxon>Pneumocystomycetes</taxon>
        <taxon>Pneumocystaceae</taxon>
        <taxon>Pneumocystis</taxon>
    </lineage>
</organism>
<dbReference type="NCBIfam" id="TIGR00012">
    <property type="entry name" value="L29"/>
    <property type="match status" value="1"/>
</dbReference>
<proteinExistence type="inferred from homology"/>
<dbReference type="SUPFAM" id="SSF46561">
    <property type="entry name" value="Ribosomal protein L29 (L29p)"/>
    <property type="match status" value="1"/>
</dbReference>
<keyword evidence="8 12" id="KW-0697">Rotamase</keyword>
<dbReference type="FunCoup" id="L0PB48">
    <property type="interactions" value="159"/>
</dbReference>
<dbReference type="InterPro" id="IPR043170">
    <property type="entry name" value="PTPA_C_lid"/>
</dbReference>
<dbReference type="GO" id="GO:0030684">
    <property type="term" value="C:preribosome"/>
    <property type="evidence" value="ECO:0007669"/>
    <property type="project" value="UniProtKB-ARBA"/>
</dbReference>
<evidence type="ECO:0000256" key="3">
    <source>
        <dbReference type="ARBA" id="ARBA00004496"/>
    </source>
</evidence>
<dbReference type="CDD" id="cd04087">
    <property type="entry name" value="PTPA"/>
    <property type="match status" value="1"/>
</dbReference>
<evidence type="ECO:0000256" key="1">
    <source>
        <dbReference type="ARBA" id="ARBA00000971"/>
    </source>
</evidence>
<keyword evidence="7" id="KW-0689">Ribosomal protein</keyword>
<comment type="caution">
    <text evidence="14">The sequence shown here is derived from an EMBL/GenBank/DDBJ whole genome shotgun (WGS) entry which is preliminary data.</text>
</comment>
<evidence type="ECO:0000256" key="13">
    <source>
        <dbReference type="SAM" id="Coils"/>
    </source>
</evidence>
<evidence type="ECO:0000256" key="6">
    <source>
        <dbReference type="ARBA" id="ARBA00022490"/>
    </source>
</evidence>
<dbReference type="PANTHER" id="PTHR10012">
    <property type="entry name" value="SERINE/THREONINE-PROTEIN PHOSPHATASE 2A REGULATORY SUBUNIT B"/>
    <property type="match status" value="1"/>
</dbReference>
<reference evidence="14 15" key="1">
    <citation type="journal article" date="2012" name="MBio">
        <title>De novo assembly of the Pneumocystis jirovecii genome from a single bronchoalveolar lavage fluid specimen from a patient.</title>
        <authorList>
            <person name="Cisse O.H."/>
            <person name="Pagni M."/>
            <person name="Hauser P.M."/>
        </authorList>
    </citation>
    <scope>NUCLEOTIDE SEQUENCE [LARGE SCALE GENOMIC DNA]</scope>
    <source>
        <strain evidence="14 15">SE8</strain>
    </source>
</reference>
<dbReference type="HAMAP" id="MF_00374">
    <property type="entry name" value="Ribosomal_uL29"/>
    <property type="match status" value="1"/>
</dbReference>
<evidence type="ECO:0000313" key="14">
    <source>
        <dbReference type="EMBL" id="CCJ29631.1"/>
    </source>
</evidence>
<comment type="similarity">
    <text evidence="5 12">Belongs to the PTPA-type PPIase family.</text>
</comment>
<dbReference type="GO" id="GO:0003735">
    <property type="term" value="F:structural constituent of ribosome"/>
    <property type="evidence" value="ECO:0007669"/>
    <property type="project" value="InterPro"/>
</dbReference>
<name>L0PB48_PNEJI</name>
<keyword evidence="9 12" id="KW-0413">Isomerase</keyword>
<dbReference type="Gene3D" id="1.10.287.310">
    <property type="match status" value="1"/>
</dbReference>
<dbReference type="Gene3D" id="1.20.120.1150">
    <property type="match status" value="1"/>
</dbReference>
<evidence type="ECO:0000256" key="2">
    <source>
        <dbReference type="ARBA" id="ARBA00004123"/>
    </source>
</evidence>
<accession>L0PB48</accession>
<feature type="coiled-coil region" evidence="13">
    <location>
        <begin position="306"/>
        <end position="333"/>
    </location>
</feature>
<comment type="similarity">
    <text evidence="4">Belongs to the universal ribosomal protein uL29 family.</text>
</comment>
<dbReference type="GO" id="GO:0005634">
    <property type="term" value="C:nucleus"/>
    <property type="evidence" value="ECO:0007669"/>
    <property type="project" value="UniProtKB-SubCell"/>
</dbReference>
<dbReference type="GO" id="GO:0007052">
    <property type="term" value="P:mitotic spindle organization"/>
    <property type="evidence" value="ECO:0007669"/>
    <property type="project" value="TreeGrafter"/>
</dbReference>
<dbReference type="PANTHER" id="PTHR10012:SF3">
    <property type="entry name" value="SERINE_THREONINE-PROTEIN PHOSPHATASE 2A ACTIVATOR 1"/>
    <property type="match status" value="1"/>
</dbReference>
<evidence type="ECO:0000256" key="10">
    <source>
        <dbReference type="ARBA" id="ARBA00023242"/>
    </source>
</evidence>
<dbReference type="GO" id="GO:0008160">
    <property type="term" value="F:protein tyrosine phosphatase activator activity"/>
    <property type="evidence" value="ECO:0007669"/>
    <property type="project" value="TreeGrafter"/>
</dbReference>
<dbReference type="FunFam" id="1.10.287.310:FF:000002">
    <property type="entry name" value="60S ribosomal protein L35"/>
    <property type="match status" value="1"/>
</dbReference>
<dbReference type="Pfam" id="PF03095">
    <property type="entry name" value="PTPA"/>
    <property type="match status" value="1"/>
</dbReference>
<dbReference type="FunFam" id="6.10.250.3450:FF:000001">
    <property type="entry name" value="60S ribosomal protein L35"/>
    <property type="match status" value="1"/>
</dbReference>
<keyword evidence="11" id="KW-0687">Ribonucleoprotein</keyword>
<dbReference type="Gene3D" id="6.10.250.3450">
    <property type="match status" value="1"/>
</dbReference>
<dbReference type="VEuPathDB" id="FungiDB:PNEJI1_001820"/>
<dbReference type="Proteomes" id="UP000010422">
    <property type="component" value="Unassembled WGS sequence"/>
</dbReference>
<dbReference type="InterPro" id="IPR018254">
    <property type="entry name" value="Ribosomal_uL29_CS"/>
</dbReference>
<dbReference type="Pfam" id="PF00831">
    <property type="entry name" value="Ribosomal_L29"/>
    <property type="match status" value="1"/>
</dbReference>
<keyword evidence="6 12" id="KW-0963">Cytoplasm</keyword>
<evidence type="ECO:0000256" key="11">
    <source>
        <dbReference type="ARBA" id="ARBA00023274"/>
    </source>
</evidence>
<keyword evidence="10" id="KW-0539">Nucleus</keyword>
<dbReference type="GO" id="GO:0003755">
    <property type="term" value="F:peptidyl-prolyl cis-trans isomerase activity"/>
    <property type="evidence" value="ECO:0007669"/>
    <property type="project" value="UniProtKB-KW"/>
</dbReference>
<dbReference type="GO" id="GO:0000159">
    <property type="term" value="C:protein phosphatase type 2A complex"/>
    <property type="evidence" value="ECO:0007669"/>
    <property type="project" value="TreeGrafter"/>
</dbReference>
<comment type="function">
    <text evidence="12">PPIases accelerate the folding of proteins. It catalyzes the cis-trans isomerization of proline imidic peptide bonds in oligopeptides.</text>
</comment>
<keyword evidence="13" id="KW-0175">Coiled coil</keyword>
<evidence type="ECO:0000256" key="7">
    <source>
        <dbReference type="ARBA" id="ARBA00022980"/>
    </source>
</evidence>
<gene>
    <name evidence="14" type="ORF">PNEJI1_001820</name>
</gene>
<sequence length="425" mass="49474">MNEQLEVFDEISASEIFSSECLKRIDSRNGVFEFQKSVACTRIVHFIKILNSVLPGAKLTDLIPISEEIQRVLDILDILLSWIEEIPPEIGPKRFGNKAFQKWIYRLENEGLELLKKYLPEWIYPALGELYPYFVLGFGHGQRLDYGTGHELSFAAFLCGLLLLRFFKLKRDEPAIVLKIFNKYFEITRTLIVTYNLEPAGSHGVWGLDDHFFFTIYILDKNIVKQQKDENLYFGAINFINDVKQGPFFEHSPYLYDISGVEHWKKVNQGMLKMYYAEVLGKFPVIQHFPFGNVIFPFDPVKVSAYSLSKKTKAELEKELEELKQELLTLRVQKISGGAASKLAKISDVRKSIARVLTVINLNQRKQLRIFYKNKKYIPLDLRPKKTKAMRLALTCHERSLKTLKERKKLKYFPKRIYALEAQLN</sequence>
<evidence type="ECO:0000256" key="8">
    <source>
        <dbReference type="ARBA" id="ARBA00023110"/>
    </source>
</evidence>
<protein>
    <recommendedName>
        <fullName evidence="12">Serine/threonine-protein phosphatase 2A activator</fullName>
        <ecNumber evidence="12">5.2.1.8</ecNumber>
    </recommendedName>
    <alternativeName>
        <fullName evidence="12">Phosphotyrosyl phosphatase activator</fullName>
    </alternativeName>
</protein>
<comment type="subcellular location">
    <subcellularLocation>
        <location evidence="3 12">Cytoplasm</location>
    </subcellularLocation>
    <subcellularLocation>
        <location evidence="2">Nucleus</location>
    </subcellularLocation>
</comment>
<dbReference type="STRING" id="1209962.L0PB48"/>
<comment type="catalytic activity">
    <reaction evidence="1 12">
        <text>[protein]-peptidylproline (omega=180) = [protein]-peptidylproline (omega=0)</text>
        <dbReference type="Rhea" id="RHEA:16237"/>
        <dbReference type="Rhea" id="RHEA-COMP:10747"/>
        <dbReference type="Rhea" id="RHEA-COMP:10748"/>
        <dbReference type="ChEBI" id="CHEBI:83833"/>
        <dbReference type="ChEBI" id="CHEBI:83834"/>
        <dbReference type="EC" id="5.2.1.8"/>
    </reaction>
</comment>
<evidence type="ECO:0000256" key="5">
    <source>
        <dbReference type="ARBA" id="ARBA00011019"/>
    </source>
</evidence>
<evidence type="ECO:0000256" key="4">
    <source>
        <dbReference type="ARBA" id="ARBA00009254"/>
    </source>
</evidence>
<evidence type="ECO:0000256" key="9">
    <source>
        <dbReference type="ARBA" id="ARBA00023235"/>
    </source>
</evidence>
<dbReference type="GO" id="GO:0022625">
    <property type="term" value="C:cytosolic large ribosomal subunit"/>
    <property type="evidence" value="ECO:0007669"/>
    <property type="project" value="UniProtKB-ARBA"/>
</dbReference>
<dbReference type="EC" id="5.2.1.8" evidence="12"/>
<dbReference type="InterPro" id="IPR036049">
    <property type="entry name" value="Ribosomal_uL29_sf"/>
</dbReference>
<dbReference type="AlphaFoldDB" id="L0PB48"/>
<dbReference type="InterPro" id="IPR004327">
    <property type="entry name" value="Phstyr_phstse_ac"/>
</dbReference>